<gene>
    <name evidence="13" type="ORF">AWL63_15220</name>
</gene>
<dbReference type="GO" id="GO:0004222">
    <property type="term" value="F:metalloendopeptidase activity"/>
    <property type="evidence" value="ECO:0007669"/>
    <property type="project" value="InterPro"/>
</dbReference>
<dbReference type="PANTHER" id="PTHR42837:SF2">
    <property type="entry name" value="MEMBRANE METALLOPROTEASE ARASP2, CHLOROPLASTIC-RELATED"/>
    <property type="match status" value="1"/>
</dbReference>
<evidence type="ECO:0000256" key="2">
    <source>
        <dbReference type="ARBA" id="ARBA00004141"/>
    </source>
</evidence>
<evidence type="ECO:0000256" key="4">
    <source>
        <dbReference type="ARBA" id="ARBA00022670"/>
    </source>
</evidence>
<dbReference type="Pfam" id="PF17820">
    <property type="entry name" value="PDZ_6"/>
    <property type="match status" value="1"/>
</dbReference>
<dbReference type="PANTHER" id="PTHR42837">
    <property type="entry name" value="REGULATOR OF SIGMA-E PROTEASE RSEP"/>
    <property type="match status" value="1"/>
</dbReference>
<protein>
    <recommendedName>
        <fullName evidence="11">Zinc metalloprotease</fullName>
        <ecNumber evidence="11">3.4.24.-</ecNumber>
    </recommendedName>
</protein>
<dbReference type="InterPro" id="IPR004387">
    <property type="entry name" value="Pept_M50_Zn"/>
</dbReference>
<keyword evidence="5 11" id="KW-0812">Transmembrane</keyword>
<evidence type="ECO:0000256" key="11">
    <source>
        <dbReference type="RuleBase" id="RU362031"/>
    </source>
</evidence>
<keyword evidence="7 11" id="KW-0862">Zinc</keyword>
<name>A0A1B3ZCG0_9SPHN</name>
<sequence>MTHSPGFLLTVLAFALVIGPLIFLHEMGHYLAGRLFGVKIEAFSIGFGQEVFGVTDKRGTRWKFSWMPLGGYVKFAGDMNAASQPGTEWLMLPPEERAKTLQARPVWQRAMVVAAGPIANFVVAIVILGGFALTYGVDATPSVIGVVAPKSAAASAGLQVGDRIISLGGRETTTFADLAQFTVLRPDERVNVRFVRADNLMNRDVTIGALVQRDAFGNEFRKGLLGIGPVRPVLRPVSLIEAPFAGMKMTGEILRSTLDGLGQILTGRRSVDELGGPLRIAKVSGEQLSLGAPALIWMIAVISINLGFINLLPVPVLDGGHLFFYAIEAIRRRPVPVHVQEWAFRGGLAAMLALMLMVTFNDLGSFGLWKNLTGLIG</sequence>
<dbReference type="InterPro" id="IPR008915">
    <property type="entry name" value="Peptidase_M50"/>
</dbReference>
<dbReference type="Gene3D" id="2.30.42.10">
    <property type="match status" value="1"/>
</dbReference>
<keyword evidence="6 11" id="KW-0378">Hydrolase</keyword>
<evidence type="ECO:0000259" key="12">
    <source>
        <dbReference type="PROSITE" id="PS50106"/>
    </source>
</evidence>
<evidence type="ECO:0000256" key="9">
    <source>
        <dbReference type="ARBA" id="ARBA00023049"/>
    </source>
</evidence>
<dbReference type="Proteomes" id="UP000094256">
    <property type="component" value="Chromosome"/>
</dbReference>
<keyword evidence="10 11" id="KW-0472">Membrane</keyword>
<feature type="transmembrane region" description="Helical" evidence="11">
    <location>
        <begin position="294"/>
        <end position="327"/>
    </location>
</feature>
<dbReference type="EC" id="3.4.24.-" evidence="11"/>
<keyword evidence="11" id="KW-0479">Metal-binding</keyword>
<keyword evidence="14" id="KW-1185">Reference proteome</keyword>
<evidence type="ECO:0000313" key="14">
    <source>
        <dbReference type="Proteomes" id="UP000094256"/>
    </source>
</evidence>
<dbReference type="SMART" id="SM00228">
    <property type="entry name" value="PDZ"/>
    <property type="match status" value="1"/>
</dbReference>
<dbReference type="Pfam" id="PF02163">
    <property type="entry name" value="Peptidase_M50"/>
    <property type="match status" value="1"/>
</dbReference>
<feature type="domain" description="PDZ" evidence="12">
    <location>
        <begin position="130"/>
        <end position="171"/>
    </location>
</feature>
<organism evidence="13 14">
    <name type="scientific">Sphingomonas panacis</name>
    <dbReference type="NCBI Taxonomy" id="1560345"/>
    <lineage>
        <taxon>Bacteria</taxon>
        <taxon>Pseudomonadati</taxon>
        <taxon>Pseudomonadota</taxon>
        <taxon>Alphaproteobacteria</taxon>
        <taxon>Sphingomonadales</taxon>
        <taxon>Sphingomonadaceae</taxon>
        <taxon>Sphingomonas</taxon>
    </lineage>
</organism>
<comment type="similarity">
    <text evidence="3 11">Belongs to the peptidase M50B family.</text>
</comment>
<reference evidence="13 14" key="1">
    <citation type="submission" date="2016-01" db="EMBL/GenBank/DDBJ databases">
        <title>Complete genome and mega plasmid sequence of Sphingomonas panacis DCY99 elicits systemic resistance in rice to Xanthomonas oryzae.</title>
        <authorList>
            <person name="Kim Y.J."/>
            <person name="Yang D.C."/>
            <person name="Sing P."/>
        </authorList>
    </citation>
    <scope>NUCLEOTIDE SEQUENCE [LARGE SCALE GENOMIC DNA]</scope>
    <source>
        <strain evidence="13 14">DCY99</strain>
    </source>
</reference>
<feature type="transmembrane region" description="Helical" evidence="11">
    <location>
        <begin position="110"/>
        <end position="133"/>
    </location>
</feature>
<dbReference type="KEGG" id="span:AWL63_15220"/>
<evidence type="ECO:0000256" key="6">
    <source>
        <dbReference type="ARBA" id="ARBA00022801"/>
    </source>
</evidence>
<dbReference type="GO" id="GO:0006508">
    <property type="term" value="P:proteolysis"/>
    <property type="evidence" value="ECO:0007669"/>
    <property type="project" value="UniProtKB-KW"/>
</dbReference>
<dbReference type="PROSITE" id="PS50106">
    <property type="entry name" value="PDZ"/>
    <property type="match status" value="1"/>
</dbReference>
<keyword evidence="4 13" id="KW-0645">Protease</keyword>
<dbReference type="InterPro" id="IPR001478">
    <property type="entry name" value="PDZ"/>
</dbReference>
<evidence type="ECO:0000313" key="13">
    <source>
        <dbReference type="EMBL" id="AOH85106.1"/>
    </source>
</evidence>
<comment type="cofactor">
    <cofactor evidence="1 11">
        <name>Zn(2+)</name>
        <dbReference type="ChEBI" id="CHEBI:29105"/>
    </cofactor>
</comment>
<evidence type="ECO:0000256" key="3">
    <source>
        <dbReference type="ARBA" id="ARBA00007931"/>
    </source>
</evidence>
<evidence type="ECO:0000256" key="5">
    <source>
        <dbReference type="ARBA" id="ARBA00022692"/>
    </source>
</evidence>
<dbReference type="STRING" id="1560345.AWL63_15220"/>
<proteinExistence type="inferred from homology"/>
<dbReference type="InterPro" id="IPR041489">
    <property type="entry name" value="PDZ_6"/>
</dbReference>
<dbReference type="SUPFAM" id="SSF50156">
    <property type="entry name" value="PDZ domain-like"/>
    <property type="match status" value="1"/>
</dbReference>
<dbReference type="AlphaFoldDB" id="A0A1B3ZCG0"/>
<comment type="subcellular location">
    <subcellularLocation>
        <location evidence="2">Membrane</location>
        <topology evidence="2">Multi-pass membrane protein</topology>
    </subcellularLocation>
</comment>
<feature type="transmembrane region" description="Helical" evidence="11">
    <location>
        <begin position="348"/>
        <end position="369"/>
    </location>
</feature>
<evidence type="ECO:0000256" key="1">
    <source>
        <dbReference type="ARBA" id="ARBA00001947"/>
    </source>
</evidence>
<dbReference type="EMBL" id="CP014168">
    <property type="protein sequence ID" value="AOH85106.1"/>
    <property type="molecule type" value="Genomic_DNA"/>
</dbReference>
<dbReference type="InterPro" id="IPR036034">
    <property type="entry name" value="PDZ_sf"/>
</dbReference>
<evidence type="ECO:0000256" key="7">
    <source>
        <dbReference type="ARBA" id="ARBA00022833"/>
    </source>
</evidence>
<dbReference type="NCBIfam" id="TIGR00054">
    <property type="entry name" value="RIP metalloprotease RseP"/>
    <property type="match status" value="1"/>
</dbReference>
<dbReference type="RefSeq" id="WP_069205652.1">
    <property type="nucleotide sequence ID" value="NZ_CP014168.1"/>
</dbReference>
<dbReference type="GO" id="GO:0046872">
    <property type="term" value="F:metal ion binding"/>
    <property type="evidence" value="ECO:0007669"/>
    <property type="project" value="UniProtKB-KW"/>
</dbReference>
<accession>A0A1B3ZCG0</accession>
<dbReference type="CDD" id="cd06163">
    <property type="entry name" value="S2P-M50_PDZ_RseP-like"/>
    <property type="match status" value="1"/>
</dbReference>
<feature type="transmembrane region" description="Helical" evidence="11">
    <location>
        <begin position="6"/>
        <end position="24"/>
    </location>
</feature>
<evidence type="ECO:0000256" key="10">
    <source>
        <dbReference type="ARBA" id="ARBA00023136"/>
    </source>
</evidence>
<keyword evidence="8 11" id="KW-1133">Transmembrane helix</keyword>
<dbReference type="OrthoDB" id="9782003at2"/>
<keyword evidence="9 11" id="KW-0482">Metalloprotease</keyword>
<evidence type="ECO:0000256" key="8">
    <source>
        <dbReference type="ARBA" id="ARBA00022989"/>
    </source>
</evidence>
<dbReference type="GO" id="GO:0016020">
    <property type="term" value="C:membrane"/>
    <property type="evidence" value="ECO:0007669"/>
    <property type="project" value="UniProtKB-SubCell"/>
</dbReference>